<evidence type="ECO:0008006" key="6">
    <source>
        <dbReference type="Google" id="ProtNLM"/>
    </source>
</evidence>
<evidence type="ECO:0000313" key="2">
    <source>
        <dbReference type="EMBL" id="BDR93397.1"/>
    </source>
</evidence>
<reference evidence="2" key="4">
    <citation type="journal article" date="2023" name="Microbiol. Resour. Announc.">
        <title>Complete Genome Sequence of Vulcanisaeta souniana Strain IC-059, a Hyperthermophilic Archaeon Isolated from Hot Spring Water in Japan.</title>
        <authorList>
            <person name="Kato S."/>
            <person name="Itoh T."/>
            <person name="Wu L."/>
            <person name="Ma J."/>
            <person name="Ohkuma M."/>
        </authorList>
    </citation>
    <scope>NUCLEOTIDE SEQUENCE</scope>
    <source>
        <strain evidence="2">JCM 11219</strain>
    </source>
</reference>
<feature type="transmembrane region" description="Helical" evidence="1">
    <location>
        <begin position="7"/>
        <end position="33"/>
    </location>
</feature>
<evidence type="ECO:0000313" key="3">
    <source>
        <dbReference type="EMBL" id="GGI76844.1"/>
    </source>
</evidence>
<feature type="transmembrane region" description="Helical" evidence="1">
    <location>
        <begin position="166"/>
        <end position="184"/>
    </location>
</feature>
<dbReference type="EMBL" id="BMNM01000004">
    <property type="protein sequence ID" value="GGI76844.1"/>
    <property type="molecule type" value="Genomic_DNA"/>
</dbReference>
<feature type="transmembrane region" description="Helical" evidence="1">
    <location>
        <begin position="114"/>
        <end position="133"/>
    </location>
</feature>
<feature type="transmembrane region" description="Helical" evidence="1">
    <location>
        <begin position="53"/>
        <end position="76"/>
    </location>
</feature>
<feature type="transmembrane region" description="Helical" evidence="1">
    <location>
        <begin position="140"/>
        <end position="160"/>
    </location>
</feature>
<keyword evidence="1" id="KW-0812">Transmembrane</keyword>
<organism evidence="3 4">
    <name type="scientific">Vulcanisaeta souniana JCM 11219</name>
    <dbReference type="NCBI Taxonomy" id="1293586"/>
    <lineage>
        <taxon>Archaea</taxon>
        <taxon>Thermoproteota</taxon>
        <taxon>Thermoprotei</taxon>
        <taxon>Thermoproteales</taxon>
        <taxon>Thermoproteaceae</taxon>
        <taxon>Vulcanisaeta</taxon>
    </lineage>
</organism>
<reference evidence="5" key="3">
    <citation type="submission" date="2022-09" db="EMBL/GenBank/DDBJ databases">
        <title>Complete genome sequence of Vulcanisaeta souniana.</title>
        <authorList>
            <person name="Kato S."/>
            <person name="Itoh T."/>
            <person name="Ohkuma M."/>
        </authorList>
    </citation>
    <scope>NUCLEOTIDE SEQUENCE [LARGE SCALE GENOMIC DNA]</scope>
    <source>
        <strain evidence="5">JCM 11219</strain>
    </source>
</reference>
<name>A0A830E1C0_9CREN</name>
<reference evidence="3" key="1">
    <citation type="journal article" date="2014" name="Int. J. Syst. Evol. Microbiol.">
        <title>Complete genome sequence of Corynebacterium casei LMG S-19264T (=DSM 44701T), isolated from a smear-ripened cheese.</title>
        <authorList>
            <consortium name="US DOE Joint Genome Institute (JGI-PGF)"/>
            <person name="Walter F."/>
            <person name="Albersmeier A."/>
            <person name="Kalinowski J."/>
            <person name="Ruckert C."/>
        </authorList>
    </citation>
    <scope>NUCLEOTIDE SEQUENCE</scope>
    <source>
        <strain evidence="3">JCM 11219</strain>
    </source>
</reference>
<sequence>MWDTRDFLRYMGVIAAVTAWLVIAVSVSVNPWFIFTKNAFSDLGGPHAADPWIYNYGLITASIFIDLYSINLLLLSRNKVEDFASALVFVSGLFLALIGIYHEGTQPHVFVSTWFFAQMDMAIITWGIGSLIARDRRLGLFSLFLGIMAPVIALIIPWPSAATVEAYGITVIDSWVAIMTYLDARHLIR</sequence>
<dbReference type="Pfam" id="PF06197">
    <property type="entry name" value="DUF998"/>
    <property type="match status" value="1"/>
</dbReference>
<protein>
    <recommendedName>
        <fullName evidence="6">DUF998 domain-containing protein</fullName>
    </recommendedName>
</protein>
<dbReference type="InterPro" id="IPR009339">
    <property type="entry name" value="DUF998"/>
</dbReference>
<proteinExistence type="predicted"/>
<keyword evidence="5" id="KW-1185">Reference proteome</keyword>
<dbReference type="PANTHER" id="PTHR42241:SF2">
    <property type="entry name" value="HYPOTHETICAL MEMBRANE PROTEIN, CONSERVED, DUF998 FAMILY"/>
    <property type="match status" value="1"/>
</dbReference>
<feature type="transmembrane region" description="Helical" evidence="1">
    <location>
        <begin position="83"/>
        <end position="102"/>
    </location>
</feature>
<accession>A0A830E1C0</accession>
<reference evidence="3" key="2">
    <citation type="submission" date="2020-09" db="EMBL/GenBank/DDBJ databases">
        <authorList>
            <person name="Sun Q."/>
            <person name="Ohkuma M."/>
        </authorList>
    </citation>
    <scope>NUCLEOTIDE SEQUENCE</scope>
    <source>
        <strain evidence="3">JCM 11219</strain>
    </source>
</reference>
<keyword evidence="1" id="KW-1133">Transmembrane helix</keyword>
<dbReference type="AlphaFoldDB" id="A0A830E1C0"/>
<evidence type="ECO:0000313" key="5">
    <source>
        <dbReference type="Proteomes" id="UP001060771"/>
    </source>
</evidence>
<dbReference type="Proteomes" id="UP000657075">
    <property type="component" value="Unassembled WGS sequence"/>
</dbReference>
<dbReference type="PANTHER" id="PTHR42241">
    <property type="entry name" value="HYPOTHETICAL MEMBRANE PROTEIN, CONSERVED, DUF998 FAMILY"/>
    <property type="match status" value="1"/>
</dbReference>
<gene>
    <name evidence="3" type="ORF">GCM10007112_12030</name>
    <name evidence="2" type="ORF">Vsou_24900</name>
</gene>
<dbReference type="Proteomes" id="UP001060771">
    <property type="component" value="Chromosome"/>
</dbReference>
<keyword evidence="1" id="KW-0472">Membrane</keyword>
<evidence type="ECO:0000256" key="1">
    <source>
        <dbReference type="SAM" id="Phobius"/>
    </source>
</evidence>
<evidence type="ECO:0000313" key="4">
    <source>
        <dbReference type="Proteomes" id="UP000657075"/>
    </source>
</evidence>
<dbReference type="EMBL" id="AP026830">
    <property type="protein sequence ID" value="BDR93397.1"/>
    <property type="molecule type" value="Genomic_DNA"/>
</dbReference>